<dbReference type="Proteomes" id="UP001153954">
    <property type="component" value="Unassembled WGS sequence"/>
</dbReference>
<proteinExistence type="predicted"/>
<feature type="coiled-coil region" evidence="1">
    <location>
        <begin position="152"/>
        <end position="186"/>
    </location>
</feature>
<gene>
    <name evidence="3" type="ORF">EEDITHA_LOCUS358</name>
</gene>
<accession>A0AAU9TDY5</accession>
<reference evidence="3" key="1">
    <citation type="submission" date="2022-03" db="EMBL/GenBank/DDBJ databases">
        <authorList>
            <person name="Tunstrom K."/>
        </authorList>
    </citation>
    <scope>NUCLEOTIDE SEQUENCE</scope>
</reference>
<feature type="compositionally biased region" description="Gly residues" evidence="2">
    <location>
        <begin position="375"/>
        <end position="384"/>
    </location>
</feature>
<evidence type="ECO:0000256" key="1">
    <source>
        <dbReference type="SAM" id="Coils"/>
    </source>
</evidence>
<dbReference type="EMBL" id="CAKOGL010000001">
    <property type="protein sequence ID" value="CAH2083715.1"/>
    <property type="molecule type" value="Genomic_DNA"/>
</dbReference>
<feature type="region of interest" description="Disordered" evidence="2">
    <location>
        <begin position="276"/>
        <end position="297"/>
    </location>
</feature>
<feature type="region of interest" description="Disordered" evidence="2">
    <location>
        <begin position="345"/>
        <end position="384"/>
    </location>
</feature>
<protein>
    <submittedName>
        <fullName evidence="3">Uncharacterized protein</fullName>
    </submittedName>
</protein>
<name>A0AAU9TDY5_EUPED</name>
<evidence type="ECO:0000313" key="3">
    <source>
        <dbReference type="EMBL" id="CAH2083715.1"/>
    </source>
</evidence>
<keyword evidence="1" id="KW-0175">Coiled coil</keyword>
<evidence type="ECO:0000313" key="4">
    <source>
        <dbReference type="Proteomes" id="UP001153954"/>
    </source>
</evidence>
<evidence type="ECO:0000256" key="2">
    <source>
        <dbReference type="SAM" id="MobiDB-lite"/>
    </source>
</evidence>
<sequence>MEELKEQMAQLLHQRQETAPLNASQKGRDKDLIEELKASLIWTVGRMMDARLAGIEEMLPMPRRSAHHWRRTLAEKEIADMAFAVQTRTSSRQSDVSLSDSGSVATVVTPGDALSKAANYLGLLQKVTQKSRNLKGTSVKALNHVATGMREVVQLRAMVAELRREKEEWKRRFADLEAKMERLFLQSRVAAPPKPVERDNEEERERSLMLKIGDMLNARIEGLSDRLLPEKIIRPPLAADQRREALASEPAELRGHVEQKIGVSSDASSLAYVSTSSKGGKWPHDGATASDEATNEGSVILTRPKRRTKKEVPSAEAEKAIEELKRAAEESRRALGLVVGDLGGGAPPSAYRIRSSQPQAGGHGKPGRENEGLYCGYGGPDDAH</sequence>
<keyword evidence="4" id="KW-1185">Reference proteome</keyword>
<organism evidence="3 4">
    <name type="scientific">Euphydryas editha</name>
    <name type="common">Edith's checkerspot</name>
    <dbReference type="NCBI Taxonomy" id="104508"/>
    <lineage>
        <taxon>Eukaryota</taxon>
        <taxon>Metazoa</taxon>
        <taxon>Ecdysozoa</taxon>
        <taxon>Arthropoda</taxon>
        <taxon>Hexapoda</taxon>
        <taxon>Insecta</taxon>
        <taxon>Pterygota</taxon>
        <taxon>Neoptera</taxon>
        <taxon>Endopterygota</taxon>
        <taxon>Lepidoptera</taxon>
        <taxon>Glossata</taxon>
        <taxon>Ditrysia</taxon>
        <taxon>Papilionoidea</taxon>
        <taxon>Nymphalidae</taxon>
        <taxon>Nymphalinae</taxon>
        <taxon>Euphydryas</taxon>
    </lineage>
</organism>
<dbReference type="AlphaFoldDB" id="A0AAU9TDY5"/>
<comment type="caution">
    <text evidence="3">The sequence shown here is derived from an EMBL/GenBank/DDBJ whole genome shotgun (WGS) entry which is preliminary data.</text>
</comment>